<evidence type="ECO:0000256" key="4">
    <source>
        <dbReference type="ARBA" id="ARBA00022679"/>
    </source>
</evidence>
<evidence type="ECO:0000256" key="6">
    <source>
        <dbReference type="ARBA" id="ARBA00022777"/>
    </source>
</evidence>
<evidence type="ECO:0000313" key="9">
    <source>
        <dbReference type="Proteomes" id="UP000322917"/>
    </source>
</evidence>
<accession>A0A1M6G7H5</accession>
<dbReference type="GO" id="GO:0016301">
    <property type="term" value="F:kinase activity"/>
    <property type="evidence" value="ECO:0007669"/>
    <property type="project" value="UniProtKB-KW"/>
</dbReference>
<feature type="domain" description="PTS EIIA type-1" evidence="7">
    <location>
        <begin position="31"/>
        <end position="133"/>
    </location>
</feature>
<dbReference type="Proteomes" id="UP000322917">
    <property type="component" value="Unassembled WGS sequence"/>
</dbReference>
<evidence type="ECO:0000256" key="1">
    <source>
        <dbReference type="ARBA" id="ARBA00004496"/>
    </source>
</evidence>
<evidence type="ECO:0000256" key="2">
    <source>
        <dbReference type="ARBA" id="ARBA00022448"/>
    </source>
</evidence>
<dbReference type="PROSITE" id="PS51093">
    <property type="entry name" value="PTS_EIIA_TYPE_1"/>
    <property type="match status" value="1"/>
</dbReference>
<name>A0A1M6G7H5_9FIRM</name>
<dbReference type="RefSeq" id="WP_188128247.1">
    <property type="nucleotide sequence ID" value="NZ_FQZD01000011.1"/>
</dbReference>
<dbReference type="FunFam" id="2.70.70.10:FF:000001">
    <property type="entry name" value="PTS system glucose-specific IIA component"/>
    <property type="match status" value="1"/>
</dbReference>
<dbReference type="GO" id="GO:0005737">
    <property type="term" value="C:cytoplasm"/>
    <property type="evidence" value="ECO:0007669"/>
    <property type="project" value="UniProtKB-SubCell"/>
</dbReference>
<dbReference type="PANTHER" id="PTHR45008">
    <property type="entry name" value="PTS SYSTEM GLUCOSE-SPECIFIC EIIA COMPONENT"/>
    <property type="match status" value="1"/>
</dbReference>
<comment type="subcellular location">
    <subcellularLocation>
        <location evidence="1">Cytoplasm</location>
    </subcellularLocation>
</comment>
<dbReference type="InterPro" id="IPR011055">
    <property type="entry name" value="Dup_hybrid_motif"/>
</dbReference>
<keyword evidence="5" id="KW-0598">Phosphotransferase system</keyword>
<reference evidence="8 9" key="1">
    <citation type="submission" date="2016-11" db="EMBL/GenBank/DDBJ databases">
        <authorList>
            <person name="Varghese N."/>
            <person name="Submissions S."/>
        </authorList>
    </citation>
    <scope>NUCLEOTIDE SEQUENCE [LARGE SCALE GENOMIC DNA]</scope>
    <source>
        <strain evidence="8 9">DSM 15287</strain>
    </source>
</reference>
<keyword evidence="6" id="KW-0418">Kinase</keyword>
<keyword evidence="9" id="KW-1185">Reference proteome</keyword>
<dbReference type="InterPro" id="IPR001127">
    <property type="entry name" value="PTS_EIIA_1_perm"/>
</dbReference>
<dbReference type="EMBL" id="FQZD01000011">
    <property type="protein sequence ID" value="SHJ05862.1"/>
    <property type="molecule type" value="Genomic_DNA"/>
</dbReference>
<protein>
    <submittedName>
        <fullName evidence="8">PTS system, glucose-specific IIA component</fullName>
    </submittedName>
</protein>
<evidence type="ECO:0000256" key="3">
    <source>
        <dbReference type="ARBA" id="ARBA00022597"/>
    </source>
</evidence>
<evidence type="ECO:0000256" key="5">
    <source>
        <dbReference type="ARBA" id="ARBA00022683"/>
    </source>
</evidence>
<keyword evidence="4" id="KW-0808">Transferase</keyword>
<evidence type="ECO:0000313" key="8">
    <source>
        <dbReference type="EMBL" id="SHJ05862.1"/>
    </source>
</evidence>
<keyword evidence="2" id="KW-0813">Transport</keyword>
<dbReference type="InterPro" id="IPR050890">
    <property type="entry name" value="PTS_EIIA_component"/>
</dbReference>
<dbReference type="Gene3D" id="2.70.70.10">
    <property type="entry name" value="Glucose Permease (Domain IIA)"/>
    <property type="match status" value="1"/>
</dbReference>
<dbReference type="PROSITE" id="PS00371">
    <property type="entry name" value="PTS_EIIA_TYPE_1_HIS"/>
    <property type="match status" value="1"/>
</dbReference>
<sequence length="160" mass="16641">MFKGLFKKAPVVVRLTAPVSGAIVPLGQLPDPAFQFLGKGVAIQPTEGRITAPAAGTISAIFPTKHAVGLTTPEGLDILIHIGINTVELNGEGFTCLVQAGDRVSVGQVLVEFSLELVQDRATSAVTPVIITNPELCKALTLCTEPEAKSGSTVLLEAEI</sequence>
<dbReference type="AlphaFoldDB" id="A0A1M6G7H5"/>
<keyword evidence="3" id="KW-0762">Sugar transport</keyword>
<organism evidence="8 9">
    <name type="scientific">Propionispora hippei DSM 15287</name>
    <dbReference type="NCBI Taxonomy" id="1123003"/>
    <lineage>
        <taxon>Bacteria</taxon>
        <taxon>Bacillati</taxon>
        <taxon>Bacillota</taxon>
        <taxon>Negativicutes</taxon>
        <taxon>Selenomonadales</taxon>
        <taxon>Sporomusaceae</taxon>
        <taxon>Propionispora</taxon>
    </lineage>
</organism>
<dbReference type="PANTHER" id="PTHR45008:SF1">
    <property type="entry name" value="PTS SYSTEM GLUCOSE-SPECIFIC EIIA COMPONENT"/>
    <property type="match status" value="1"/>
</dbReference>
<dbReference type="NCBIfam" id="TIGR00830">
    <property type="entry name" value="PTBA"/>
    <property type="match status" value="1"/>
</dbReference>
<dbReference type="Pfam" id="PF00358">
    <property type="entry name" value="PTS_EIIA_1"/>
    <property type="match status" value="1"/>
</dbReference>
<dbReference type="GO" id="GO:0009401">
    <property type="term" value="P:phosphoenolpyruvate-dependent sugar phosphotransferase system"/>
    <property type="evidence" value="ECO:0007669"/>
    <property type="project" value="UniProtKB-KW"/>
</dbReference>
<dbReference type="SUPFAM" id="SSF51261">
    <property type="entry name" value="Duplicated hybrid motif"/>
    <property type="match status" value="1"/>
</dbReference>
<gene>
    <name evidence="8" type="ORF">SAMN02745170_01653</name>
</gene>
<evidence type="ECO:0000259" key="7">
    <source>
        <dbReference type="PROSITE" id="PS51093"/>
    </source>
</evidence>
<proteinExistence type="predicted"/>